<comment type="caution">
    <text evidence="2">The sequence shown here is derived from an EMBL/GenBank/DDBJ whole genome shotgun (WGS) entry which is preliminary data.</text>
</comment>
<evidence type="ECO:0000313" key="2">
    <source>
        <dbReference type="EMBL" id="GBN65573.1"/>
    </source>
</evidence>
<feature type="region of interest" description="Disordered" evidence="1">
    <location>
        <begin position="51"/>
        <end position="104"/>
    </location>
</feature>
<proteinExistence type="predicted"/>
<protein>
    <submittedName>
        <fullName evidence="2">Uncharacterized protein</fullName>
    </submittedName>
</protein>
<reference evidence="2 3" key="1">
    <citation type="journal article" date="2019" name="Sci. Rep.">
        <title>Orb-weaving spider Araneus ventricosus genome elucidates the spidroin gene catalogue.</title>
        <authorList>
            <person name="Kono N."/>
            <person name="Nakamura H."/>
            <person name="Ohtoshi R."/>
            <person name="Moran D.A.P."/>
            <person name="Shinohara A."/>
            <person name="Yoshida Y."/>
            <person name="Fujiwara M."/>
            <person name="Mori M."/>
            <person name="Tomita M."/>
            <person name="Arakawa K."/>
        </authorList>
    </citation>
    <scope>NUCLEOTIDE SEQUENCE [LARGE SCALE GENOMIC DNA]</scope>
</reference>
<accession>A0A4Y2QQH6</accession>
<gene>
    <name evidence="2" type="ORF">AVEN_232478_1</name>
</gene>
<feature type="region of interest" description="Disordered" evidence="1">
    <location>
        <begin position="1"/>
        <end position="37"/>
    </location>
</feature>
<organism evidence="2 3">
    <name type="scientific">Araneus ventricosus</name>
    <name type="common">Orbweaver spider</name>
    <name type="synonym">Epeira ventricosa</name>
    <dbReference type="NCBI Taxonomy" id="182803"/>
    <lineage>
        <taxon>Eukaryota</taxon>
        <taxon>Metazoa</taxon>
        <taxon>Ecdysozoa</taxon>
        <taxon>Arthropoda</taxon>
        <taxon>Chelicerata</taxon>
        <taxon>Arachnida</taxon>
        <taxon>Araneae</taxon>
        <taxon>Araneomorphae</taxon>
        <taxon>Entelegynae</taxon>
        <taxon>Araneoidea</taxon>
        <taxon>Araneidae</taxon>
        <taxon>Araneus</taxon>
    </lineage>
</organism>
<evidence type="ECO:0000256" key="1">
    <source>
        <dbReference type="SAM" id="MobiDB-lite"/>
    </source>
</evidence>
<dbReference type="AlphaFoldDB" id="A0A4Y2QQH6"/>
<feature type="compositionally biased region" description="Basic and acidic residues" evidence="1">
    <location>
        <begin position="20"/>
        <end position="37"/>
    </location>
</feature>
<feature type="compositionally biased region" description="Basic and acidic residues" evidence="1">
    <location>
        <begin position="54"/>
        <end position="69"/>
    </location>
</feature>
<name>A0A4Y2QQH6_ARAVE</name>
<keyword evidence="3" id="KW-1185">Reference proteome</keyword>
<evidence type="ECO:0000313" key="3">
    <source>
        <dbReference type="Proteomes" id="UP000499080"/>
    </source>
</evidence>
<dbReference type="EMBL" id="BGPR01014527">
    <property type="protein sequence ID" value="GBN65573.1"/>
    <property type="molecule type" value="Genomic_DNA"/>
</dbReference>
<sequence>MSELLPLRNPSAFLIQDSVQDERTKTIPQRSAEKEKRTSTWKLFSSCCCPAADEEGKKSAGEGNTDSKHSAASPVNHIWQPLIPEADDTDASGSPAGNKGQFPSTAHLACSTELEMGKTHRFESGFLCFGYFFAPV</sequence>
<dbReference type="Proteomes" id="UP000499080">
    <property type="component" value="Unassembled WGS sequence"/>
</dbReference>